<keyword evidence="5 8" id="KW-0378">Hydrolase</keyword>
<dbReference type="Gene3D" id="2.115.10.20">
    <property type="entry name" value="Glycosyl hydrolase domain, family 43"/>
    <property type="match status" value="1"/>
</dbReference>
<gene>
    <name evidence="10" type="ORF">GCM10023352_04430</name>
</gene>
<evidence type="ECO:0000313" key="10">
    <source>
        <dbReference type="EMBL" id="GAA4789608.1"/>
    </source>
</evidence>
<dbReference type="RefSeq" id="WP_345444221.1">
    <property type="nucleotide sequence ID" value="NZ_BAABKP010000001.1"/>
</dbReference>
<dbReference type="PANTHER" id="PTHR43101:SF1">
    <property type="entry name" value="BETA-FRUCTOSIDASE"/>
    <property type="match status" value="1"/>
</dbReference>
<dbReference type="SUPFAM" id="SSF75005">
    <property type="entry name" value="Arabinanase/levansucrase/invertase"/>
    <property type="match status" value="1"/>
</dbReference>
<dbReference type="CDD" id="cd18623">
    <property type="entry name" value="GH32_ScrB-like"/>
    <property type="match status" value="1"/>
</dbReference>
<comment type="caution">
    <text evidence="10">The sequence shown here is derived from an EMBL/GenBank/DDBJ whole genome shotgun (WGS) entry which is preliminary data.</text>
</comment>
<keyword evidence="11" id="KW-1185">Reference proteome</keyword>
<dbReference type="SUPFAM" id="SSF49899">
    <property type="entry name" value="Concanavalin A-like lectins/glucanases"/>
    <property type="match status" value="1"/>
</dbReference>
<dbReference type="InterPro" id="IPR013148">
    <property type="entry name" value="Glyco_hydro_32_N"/>
</dbReference>
<dbReference type="Pfam" id="PF00251">
    <property type="entry name" value="Glyco_hydro_32N"/>
    <property type="match status" value="1"/>
</dbReference>
<dbReference type="InterPro" id="IPR001362">
    <property type="entry name" value="Glyco_hydro_32"/>
</dbReference>
<comment type="catalytic activity">
    <reaction evidence="8">
        <text>Hydrolysis of terminal non-reducing beta-D-fructofuranoside residues in beta-D-fructofuranosides.</text>
        <dbReference type="EC" id="3.2.1.26"/>
    </reaction>
</comment>
<dbReference type="EC" id="3.2.1.26" evidence="3 8"/>
<comment type="similarity">
    <text evidence="2 8">Belongs to the glycosyl hydrolase 32 family.</text>
</comment>
<dbReference type="InterPro" id="IPR023296">
    <property type="entry name" value="Glyco_hydro_beta-prop_sf"/>
</dbReference>
<evidence type="ECO:0000256" key="1">
    <source>
        <dbReference type="ARBA" id="ARBA00004914"/>
    </source>
</evidence>
<dbReference type="Gene3D" id="2.60.120.560">
    <property type="entry name" value="Exo-inulinase, domain 1"/>
    <property type="match status" value="1"/>
</dbReference>
<keyword evidence="8" id="KW-0119">Carbohydrate metabolism</keyword>
<keyword evidence="8" id="KW-0963">Cytoplasm</keyword>
<evidence type="ECO:0000256" key="8">
    <source>
        <dbReference type="RuleBase" id="RU365015"/>
    </source>
</evidence>
<keyword evidence="6 8" id="KW-0326">Glycosidase</keyword>
<evidence type="ECO:0000256" key="4">
    <source>
        <dbReference type="ARBA" id="ARBA00019623"/>
    </source>
</evidence>
<dbReference type="InterPro" id="IPR013320">
    <property type="entry name" value="ConA-like_dom_sf"/>
</dbReference>
<dbReference type="EMBL" id="BAABKP010000001">
    <property type="protein sequence ID" value="GAA4789608.1"/>
    <property type="molecule type" value="Genomic_DNA"/>
</dbReference>
<accession>A0ABP9B2J4</accession>
<proteinExistence type="inferred from homology"/>
<dbReference type="InterPro" id="IPR006232">
    <property type="entry name" value="Suc6P_hydrolase"/>
</dbReference>
<evidence type="ECO:0000256" key="2">
    <source>
        <dbReference type="ARBA" id="ARBA00009902"/>
    </source>
</evidence>
<dbReference type="InterPro" id="IPR051214">
    <property type="entry name" value="GH32_Enzymes"/>
</dbReference>
<evidence type="ECO:0000256" key="5">
    <source>
        <dbReference type="ARBA" id="ARBA00022801"/>
    </source>
</evidence>
<feature type="domain" description="Glycosyl hydrolase family 32 N-terminal" evidence="9">
    <location>
        <begin position="37"/>
        <end position="350"/>
    </location>
</feature>
<sequence>MTKPGRPDAAELLAAAEQAYATYHEQVRTDPDYPALHLAPPVGRLNDPNGLIYKDGVYYAFYQYSPVHPTRAVFWRQATSTDLTHWEDRGTTIAPTDWFDKNGCYSGSGFVGEGGTLEFFYTGNVKDEQGNREAYQVLFTSEDDGATFTKQQVLIDGPEAGYTAHYRDPHVFERDGHFYAVIGAQREDETGAVVLYRSTDRRTWVFAGEISFTDPVLADMGYMYECPGLIQLRDTDGQLKDVLIFSPQGMEADGEKYNNIFQTGYLVGTLNFDTLLFTVETPFTELDSGTEFYAPQCFHGVGADGSHAVLQGWLGNADQDDQPSWENHWVHMQTYPRTLTLRGGQLLQNPVRQLDSILDPTPVTPASGGEVVEAKDARVFRLRGTVRVAETPAHITVEDAAGQALDITLDATGAALSRAGSRYTVGGTDRRRTLGEAAERTFDLLIDASATEFFVDGGTTAFASRVYFTGSKRTVRVQGAVLSLEFARRAE</sequence>
<evidence type="ECO:0000256" key="6">
    <source>
        <dbReference type="ARBA" id="ARBA00023295"/>
    </source>
</evidence>
<comment type="subcellular location">
    <subcellularLocation>
        <location evidence="8">Cytoplasm</location>
    </subcellularLocation>
</comment>
<evidence type="ECO:0000259" key="9">
    <source>
        <dbReference type="Pfam" id="PF00251"/>
    </source>
</evidence>
<dbReference type="Proteomes" id="UP001500187">
    <property type="component" value="Unassembled WGS sequence"/>
</dbReference>
<dbReference type="SMART" id="SM00640">
    <property type="entry name" value="Glyco_32"/>
    <property type="match status" value="1"/>
</dbReference>
<dbReference type="NCBIfam" id="TIGR01322">
    <property type="entry name" value="scrB_fam"/>
    <property type="match status" value="1"/>
</dbReference>
<evidence type="ECO:0000256" key="7">
    <source>
        <dbReference type="ARBA" id="ARBA00033367"/>
    </source>
</evidence>
<dbReference type="InterPro" id="IPR018053">
    <property type="entry name" value="Glyco_hydro_32_AS"/>
</dbReference>
<evidence type="ECO:0000313" key="11">
    <source>
        <dbReference type="Proteomes" id="UP001500187"/>
    </source>
</evidence>
<dbReference type="PANTHER" id="PTHR43101">
    <property type="entry name" value="BETA-FRUCTOSIDASE"/>
    <property type="match status" value="1"/>
</dbReference>
<comment type="pathway">
    <text evidence="1 8">Glycan biosynthesis; sucrose metabolism.</text>
</comment>
<dbReference type="PROSITE" id="PS00609">
    <property type="entry name" value="GLYCOSYL_HYDROL_F32"/>
    <property type="match status" value="1"/>
</dbReference>
<reference evidence="11" key="1">
    <citation type="journal article" date="2019" name="Int. J. Syst. Evol. Microbiol.">
        <title>The Global Catalogue of Microorganisms (GCM) 10K type strain sequencing project: providing services to taxonomists for standard genome sequencing and annotation.</title>
        <authorList>
            <consortium name="The Broad Institute Genomics Platform"/>
            <consortium name="The Broad Institute Genome Sequencing Center for Infectious Disease"/>
            <person name="Wu L."/>
            <person name="Ma J."/>
        </authorList>
    </citation>
    <scope>NUCLEOTIDE SEQUENCE [LARGE SCALE GENOMIC DNA]</scope>
    <source>
        <strain evidence="11">JCM 18541</strain>
    </source>
</reference>
<protein>
    <recommendedName>
        <fullName evidence="4 8">Sucrose-6-phosphate hydrolase</fullName>
        <ecNumber evidence="3 8">3.2.1.26</ecNumber>
    </recommendedName>
    <alternativeName>
        <fullName evidence="7 8">Invertase</fullName>
    </alternativeName>
</protein>
<name>A0ABP9B2J4_9MICC</name>
<comment type="function">
    <text evidence="8">Enables the bacterium to metabolize sucrose as a sole carbon source.</text>
</comment>
<evidence type="ECO:0000256" key="3">
    <source>
        <dbReference type="ARBA" id="ARBA00012758"/>
    </source>
</evidence>
<organism evidence="10 11">
    <name type="scientific">Rothia endophytica</name>
    <dbReference type="NCBI Taxonomy" id="1324766"/>
    <lineage>
        <taxon>Bacteria</taxon>
        <taxon>Bacillati</taxon>
        <taxon>Actinomycetota</taxon>
        <taxon>Actinomycetes</taxon>
        <taxon>Micrococcales</taxon>
        <taxon>Micrococcaceae</taxon>
        <taxon>Rothia</taxon>
    </lineage>
</organism>